<dbReference type="Proteomes" id="UP001280121">
    <property type="component" value="Unassembled WGS sequence"/>
</dbReference>
<evidence type="ECO:0000313" key="2">
    <source>
        <dbReference type="EMBL" id="KAK2651641.1"/>
    </source>
</evidence>
<dbReference type="Pfam" id="PF13456">
    <property type="entry name" value="RVT_3"/>
    <property type="match status" value="1"/>
</dbReference>
<evidence type="ECO:0000313" key="3">
    <source>
        <dbReference type="Proteomes" id="UP001280121"/>
    </source>
</evidence>
<accession>A0AAE0CH26</accession>
<dbReference type="InterPro" id="IPR044730">
    <property type="entry name" value="RNase_H-like_dom_plant"/>
</dbReference>
<evidence type="ECO:0000259" key="1">
    <source>
        <dbReference type="Pfam" id="PF13456"/>
    </source>
</evidence>
<dbReference type="Gene3D" id="3.30.420.10">
    <property type="entry name" value="Ribonuclease H-like superfamily/Ribonuclease H"/>
    <property type="match status" value="1"/>
</dbReference>
<sequence length="129" mass="13854">MSLATQGVEKILKGDSLLKKKMSGDKLKFNVDGSPRGRPGLAGIGGVFRDSEGKVVCLFSLSVGIQDSNTAEILAFRKACELCDSVQRLAEGNIQIVSDSMVAVSWANSMDDFGAFLIFTQFLTLKGIF</sequence>
<protein>
    <recommendedName>
        <fullName evidence="1">RNase H type-1 domain-containing protein</fullName>
    </recommendedName>
</protein>
<dbReference type="GO" id="GO:0003676">
    <property type="term" value="F:nucleic acid binding"/>
    <property type="evidence" value="ECO:0007669"/>
    <property type="project" value="InterPro"/>
</dbReference>
<dbReference type="EMBL" id="JANJYI010000004">
    <property type="protein sequence ID" value="KAK2651641.1"/>
    <property type="molecule type" value="Genomic_DNA"/>
</dbReference>
<name>A0AAE0CH26_9ROSI</name>
<dbReference type="InterPro" id="IPR002156">
    <property type="entry name" value="RNaseH_domain"/>
</dbReference>
<dbReference type="GO" id="GO:0004523">
    <property type="term" value="F:RNA-DNA hybrid ribonuclease activity"/>
    <property type="evidence" value="ECO:0007669"/>
    <property type="project" value="InterPro"/>
</dbReference>
<gene>
    <name evidence="2" type="ORF">Ddye_011497</name>
</gene>
<dbReference type="InterPro" id="IPR036397">
    <property type="entry name" value="RNaseH_sf"/>
</dbReference>
<dbReference type="PANTHER" id="PTHR33033">
    <property type="entry name" value="POLYNUCLEOTIDYL TRANSFERASE, RIBONUCLEASE H-LIKE SUPERFAMILY PROTEIN-RELATED"/>
    <property type="match status" value="1"/>
</dbReference>
<dbReference type="CDD" id="cd06222">
    <property type="entry name" value="RNase_H_like"/>
    <property type="match status" value="1"/>
</dbReference>
<dbReference type="PANTHER" id="PTHR33033:SF109">
    <property type="entry name" value="PROTEIN, PUTATIVE-RELATED"/>
    <property type="match status" value="1"/>
</dbReference>
<dbReference type="AlphaFoldDB" id="A0AAE0CH26"/>
<dbReference type="SUPFAM" id="SSF53098">
    <property type="entry name" value="Ribonuclease H-like"/>
    <property type="match status" value="1"/>
</dbReference>
<keyword evidence="3" id="KW-1185">Reference proteome</keyword>
<proteinExistence type="predicted"/>
<dbReference type="InterPro" id="IPR012337">
    <property type="entry name" value="RNaseH-like_sf"/>
</dbReference>
<organism evidence="2 3">
    <name type="scientific">Dipteronia dyeriana</name>
    <dbReference type="NCBI Taxonomy" id="168575"/>
    <lineage>
        <taxon>Eukaryota</taxon>
        <taxon>Viridiplantae</taxon>
        <taxon>Streptophyta</taxon>
        <taxon>Embryophyta</taxon>
        <taxon>Tracheophyta</taxon>
        <taxon>Spermatophyta</taxon>
        <taxon>Magnoliopsida</taxon>
        <taxon>eudicotyledons</taxon>
        <taxon>Gunneridae</taxon>
        <taxon>Pentapetalae</taxon>
        <taxon>rosids</taxon>
        <taxon>malvids</taxon>
        <taxon>Sapindales</taxon>
        <taxon>Sapindaceae</taxon>
        <taxon>Hippocastanoideae</taxon>
        <taxon>Acereae</taxon>
        <taxon>Dipteronia</taxon>
    </lineage>
</organism>
<comment type="caution">
    <text evidence="2">The sequence shown here is derived from an EMBL/GenBank/DDBJ whole genome shotgun (WGS) entry which is preliminary data.</text>
</comment>
<feature type="domain" description="RNase H type-1" evidence="1">
    <location>
        <begin position="30"/>
        <end position="109"/>
    </location>
</feature>
<reference evidence="2" key="1">
    <citation type="journal article" date="2023" name="Plant J.">
        <title>Genome sequences and population genomics provide insights into the demographic history, inbreeding, and mutation load of two 'living fossil' tree species of Dipteronia.</title>
        <authorList>
            <person name="Feng Y."/>
            <person name="Comes H.P."/>
            <person name="Chen J."/>
            <person name="Zhu S."/>
            <person name="Lu R."/>
            <person name="Zhang X."/>
            <person name="Li P."/>
            <person name="Qiu J."/>
            <person name="Olsen K.M."/>
            <person name="Qiu Y."/>
        </authorList>
    </citation>
    <scope>NUCLEOTIDE SEQUENCE</scope>
    <source>
        <strain evidence="2">KIB01</strain>
    </source>
</reference>